<keyword evidence="3" id="KW-1185">Reference proteome</keyword>
<feature type="region of interest" description="Disordered" evidence="1">
    <location>
        <begin position="13"/>
        <end position="67"/>
    </location>
</feature>
<reference evidence="2" key="4">
    <citation type="submission" date="2019-03" db="UniProtKB">
        <authorList>
            <consortium name="EnsemblPlants"/>
        </authorList>
    </citation>
    <scope>IDENTIFICATION</scope>
</reference>
<evidence type="ECO:0000313" key="2">
    <source>
        <dbReference type="EnsemblPlants" id="AET7Gv21295600.1"/>
    </source>
</evidence>
<sequence>MLIELFQGVAVDGSSAYVPIDEDEEEDVVADDGNEESPMSTTSRKRGSSYGEQSASSPGKKHKSPMVKLMTGLINTMTSENTSDMITEYANKRQEAKDKAKEKKASNTKESITHCQLLAVQCGAEETSVEYLMATQLFADEANRVIFQNISSDQARLTWLKRWCMMKKLS</sequence>
<dbReference type="Proteomes" id="UP000015105">
    <property type="component" value="Chromosome 7D"/>
</dbReference>
<dbReference type="PANTHER" id="PTHR47069">
    <property type="match status" value="1"/>
</dbReference>
<reference evidence="3" key="2">
    <citation type="journal article" date="2017" name="Nat. Plants">
        <title>The Aegilops tauschii genome reveals multiple impacts of transposons.</title>
        <authorList>
            <person name="Zhao G."/>
            <person name="Zou C."/>
            <person name="Li K."/>
            <person name="Wang K."/>
            <person name="Li T."/>
            <person name="Gao L."/>
            <person name="Zhang X."/>
            <person name="Wang H."/>
            <person name="Yang Z."/>
            <person name="Liu X."/>
            <person name="Jiang W."/>
            <person name="Mao L."/>
            <person name="Kong X."/>
            <person name="Jiao Y."/>
            <person name="Jia J."/>
        </authorList>
    </citation>
    <scope>NUCLEOTIDE SEQUENCE [LARGE SCALE GENOMIC DNA]</scope>
    <source>
        <strain evidence="3">cv. AL8/78</strain>
    </source>
</reference>
<reference evidence="3" key="1">
    <citation type="journal article" date="2014" name="Science">
        <title>Ancient hybridizations among the ancestral genomes of bread wheat.</title>
        <authorList>
            <consortium name="International Wheat Genome Sequencing Consortium,"/>
            <person name="Marcussen T."/>
            <person name="Sandve S.R."/>
            <person name="Heier L."/>
            <person name="Spannagl M."/>
            <person name="Pfeifer M."/>
            <person name="Jakobsen K.S."/>
            <person name="Wulff B.B."/>
            <person name="Steuernagel B."/>
            <person name="Mayer K.F."/>
            <person name="Olsen O.A."/>
        </authorList>
    </citation>
    <scope>NUCLEOTIDE SEQUENCE [LARGE SCALE GENOMIC DNA]</scope>
    <source>
        <strain evidence="3">cv. AL8/78</strain>
    </source>
</reference>
<dbReference type="PANTHER" id="PTHR47069:SF11">
    <property type="entry name" value="OS04G0275550 PROTEIN"/>
    <property type="match status" value="1"/>
</dbReference>
<dbReference type="EnsemblPlants" id="AET7Gv21295600.1">
    <property type="protein sequence ID" value="AET7Gv21295600.1"/>
    <property type="gene ID" value="AET7Gv21295600"/>
</dbReference>
<protein>
    <submittedName>
        <fullName evidence="2">Uncharacterized protein</fullName>
    </submittedName>
</protein>
<evidence type="ECO:0000256" key="1">
    <source>
        <dbReference type="SAM" id="MobiDB-lite"/>
    </source>
</evidence>
<dbReference type="STRING" id="200361.A0A453T906"/>
<feature type="compositionally biased region" description="Acidic residues" evidence="1">
    <location>
        <begin position="20"/>
        <end position="35"/>
    </location>
</feature>
<reference evidence="2" key="5">
    <citation type="journal article" date="2021" name="G3 (Bethesda)">
        <title>Aegilops tauschii genome assembly Aet v5.0 features greater sequence contiguity and improved annotation.</title>
        <authorList>
            <person name="Wang L."/>
            <person name="Zhu T."/>
            <person name="Rodriguez J.C."/>
            <person name="Deal K.R."/>
            <person name="Dubcovsky J."/>
            <person name="McGuire P.E."/>
            <person name="Lux T."/>
            <person name="Spannagl M."/>
            <person name="Mayer K.F.X."/>
            <person name="Baldrich P."/>
            <person name="Meyers B.C."/>
            <person name="Huo N."/>
            <person name="Gu Y.Q."/>
            <person name="Zhou H."/>
            <person name="Devos K.M."/>
            <person name="Bennetzen J.L."/>
            <person name="Unver T."/>
            <person name="Budak H."/>
            <person name="Gulick P.J."/>
            <person name="Galiba G."/>
            <person name="Kalapos B."/>
            <person name="Nelson D.R."/>
            <person name="Li P."/>
            <person name="You F.M."/>
            <person name="Luo M.C."/>
            <person name="Dvorak J."/>
        </authorList>
    </citation>
    <scope>NUCLEOTIDE SEQUENCE [LARGE SCALE GENOMIC DNA]</scope>
    <source>
        <strain evidence="2">cv. AL8/78</strain>
    </source>
</reference>
<name>A0A453T906_AEGTS</name>
<reference evidence="2" key="3">
    <citation type="journal article" date="2017" name="Nature">
        <title>Genome sequence of the progenitor of the wheat D genome Aegilops tauschii.</title>
        <authorList>
            <person name="Luo M.C."/>
            <person name="Gu Y.Q."/>
            <person name="Puiu D."/>
            <person name="Wang H."/>
            <person name="Twardziok S.O."/>
            <person name="Deal K.R."/>
            <person name="Huo N."/>
            <person name="Zhu T."/>
            <person name="Wang L."/>
            <person name="Wang Y."/>
            <person name="McGuire P.E."/>
            <person name="Liu S."/>
            <person name="Long H."/>
            <person name="Ramasamy R.K."/>
            <person name="Rodriguez J.C."/>
            <person name="Van S.L."/>
            <person name="Yuan L."/>
            <person name="Wang Z."/>
            <person name="Xia Z."/>
            <person name="Xiao L."/>
            <person name="Anderson O.D."/>
            <person name="Ouyang S."/>
            <person name="Liang Y."/>
            <person name="Zimin A.V."/>
            <person name="Pertea G."/>
            <person name="Qi P."/>
            <person name="Bennetzen J.L."/>
            <person name="Dai X."/>
            <person name="Dawson M.W."/>
            <person name="Muller H.G."/>
            <person name="Kugler K."/>
            <person name="Rivarola-Duarte L."/>
            <person name="Spannagl M."/>
            <person name="Mayer K.F.X."/>
            <person name="Lu F.H."/>
            <person name="Bevan M.W."/>
            <person name="Leroy P."/>
            <person name="Li P."/>
            <person name="You F.M."/>
            <person name="Sun Q."/>
            <person name="Liu Z."/>
            <person name="Lyons E."/>
            <person name="Wicker T."/>
            <person name="Salzberg S.L."/>
            <person name="Devos K.M."/>
            <person name="Dvorak J."/>
        </authorList>
    </citation>
    <scope>NUCLEOTIDE SEQUENCE [LARGE SCALE GENOMIC DNA]</scope>
    <source>
        <strain evidence="2">cv. AL8/78</strain>
    </source>
</reference>
<dbReference type="AlphaFoldDB" id="A0A453T906"/>
<accession>A0A453T906</accession>
<proteinExistence type="predicted"/>
<dbReference type="Gramene" id="AET7Gv21295600.1">
    <property type="protein sequence ID" value="AET7Gv21295600.1"/>
    <property type="gene ID" value="AET7Gv21295600"/>
</dbReference>
<evidence type="ECO:0000313" key="3">
    <source>
        <dbReference type="Proteomes" id="UP000015105"/>
    </source>
</evidence>
<organism evidence="2 3">
    <name type="scientific">Aegilops tauschii subsp. strangulata</name>
    <name type="common">Goatgrass</name>
    <dbReference type="NCBI Taxonomy" id="200361"/>
    <lineage>
        <taxon>Eukaryota</taxon>
        <taxon>Viridiplantae</taxon>
        <taxon>Streptophyta</taxon>
        <taxon>Embryophyta</taxon>
        <taxon>Tracheophyta</taxon>
        <taxon>Spermatophyta</taxon>
        <taxon>Magnoliopsida</taxon>
        <taxon>Liliopsida</taxon>
        <taxon>Poales</taxon>
        <taxon>Poaceae</taxon>
        <taxon>BOP clade</taxon>
        <taxon>Pooideae</taxon>
        <taxon>Triticodae</taxon>
        <taxon>Triticeae</taxon>
        <taxon>Triticinae</taxon>
        <taxon>Aegilops</taxon>
    </lineage>
</organism>